<protein>
    <recommendedName>
        <fullName evidence="6">Exodeoxyribonuclease 7 small subunit</fullName>
        <ecNumber evidence="6">3.1.11.6</ecNumber>
    </recommendedName>
    <alternativeName>
        <fullName evidence="6">Exodeoxyribonuclease VII small subunit</fullName>
        <shortName evidence="6">Exonuclease VII small subunit</shortName>
    </alternativeName>
</protein>
<dbReference type="GO" id="GO:0006308">
    <property type="term" value="P:DNA catabolic process"/>
    <property type="evidence" value="ECO:0007669"/>
    <property type="project" value="UniProtKB-UniRule"/>
</dbReference>
<feature type="region of interest" description="Disordered" evidence="8">
    <location>
        <begin position="60"/>
        <end position="95"/>
    </location>
</feature>
<keyword evidence="4 6" id="KW-0378">Hydrolase</keyword>
<dbReference type="EMBL" id="QZKI01000026">
    <property type="protein sequence ID" value="RJP73532.1"/>
    <property type="molecule type" value="Genomic_DNA"/>
</dbReference>
<evidence type="ECO:0000256" key="6">
    <source>
        <dbReference type="HAMAP-Rule" id="MF_00337"/>
    </source>
</evidence>
<keyword evidence="5 6" id="KW-0269">Exonuclease</keyword>
<dbReference type="NCBIfam" id="TIGR01280">
    <property type="entry name" value="xseB"/>
    <property type="match status" value="1"/>
</dbReference>
<keyword evidence="2 6" id="KW-0963">Cytoplasm</keyword>
<dbReference type="InterPro" id="IPR003761">
    <property type="entry name" value="Exonuc_VII_S"/>
</dbReference>
<sequence length="95" mass="10928">MAVAEPSFEEALSSLEKIVEQLEEGNLSLEETLKKFEEGIKLSRLCDKKLKQAQKRVTMLTRDEQGDLKEVPFTEPDEPEKPENRDTDTKSLFDE</sequence>
<dbReference type="GO" id="GO:0008855">
    <property type="term" value="F:exodeoxyribonuclease VII activity"/>
    <property type="evidence" value="ECO:0007669"/>
    <property type="project" value="UniProtKB-UniRule"/>
</dbReference>
<gene>
    <name evidence="6" type="primary">xseB</name>
    <name evidence="9" type="ORF">C4532_04270</name>
</gene>
<dbReference type="PANTHER" id="PTHR34137">
    <property type="entry name" value="EXODEOXYRIBONUCLEASE 7 SMALL SUBUNIT"/>
    <property type="match status" value="1"/>
</dbReference>
<reference evidence="9 10" key="1">
    <citation type="journal article" date="2017" name="ISME J.">
        <title>Energy and carbon metabolisms in a deep terrestrial subsurface fluid microbial community.</title>
        <authorList>
            <person name="Momper L."/>
            <person name="Jungbluth S.P."/>
            <person name="Lee M.D."/>
            <person name="Amend J.P."/>
        </authorList>
    </citation>
    <scope>NUCLEOTIDE SEQUENCE [LARGE SCALE GENOMIC DNA]</scope>
    <source>
        <strain evidence="9">SURF_17</strain>
    </source>
</reference>
<comment type="subunit">
    <text evidence="6">Heterooligomer composed of large and small subunits.</text>
</comment>
<dbReference type="SUPFAM" id="SSF116842">
    <property type="entry name" value="XseB-like"/>
    <property type="match status" value="1"/>
</dbReference>
<dbReference type="EC" id="3.1.11.6" evidence="6"/>
<comment type="catalytic activity">
    <reaction evidence="6">
        <text>Exonucleolytic cleavage in either 5'- to 3'- or 3'- to 5'-direction to yield nucleoside 5'-phosphates.</text>
        <dbReference type="EC" id="3.1.11.6"/>
    </reaction>
</comment>
<name>A0A419F505_9BACT</name>
<dbReference type="AlphaFoldDB" id="A0A419F505"/>
<dbReference type="Pfam" id="PF02609">
    <property type="entry name" value="Exonuc_VII_S"/>
    <property type="match status" value="1"/>
</dbReference>
<proteinExistence type="inferred from homology"/>
<dbReference type="InterPro" id="IPR037004">
    <property type="entry name" value="Exonuc_VII_ssu_sf"/>
</dbReference>
<comment type="similarity">
    <text evidence="1 6">Belongs to the XseB family.</text>
</comment>
<accession>A0A419F505</accession>
<evidence type="ECO:0000256" key="2">
    <source>
        <dbReference type="ARBA" id="ARBA00022490"/>
    </source>
</evidence>
<comment type="caution">
    <text evidence="9">The sequence shown here is derived from an EMBL/GenBank/DDBJ whole genome shotgun (WGS) entry which is preliminary data.</text>
</comment>
<comment type="function">
    <text evidence="6">Bidirectionally degrades single-stranded DNA into large acid-insoluble oligonucleotides, which are then degraded further into small acid-soluble oligonucleotides.</text>
</comment>
<feature type="compositionally biased region" description="Basic and acidic residues" evidence="8">
    <location>
        <begin position="79"/>
        <end position="95"/>
    </location>
</feature>
<dbReference type="NCBIfam" id="NF002140">
    <property type="entry name" value="PRK00977.1-4"/>
    <property type="match status" value="1"/>
</dbReference>
<evidence type="ECO:0000256" key="1">
    <source>
        <dbReference type="ARBA" id="ARBA00009998"/>
    </source>
</evidence>
<dbReference type="GO" id="GO:0005829">
    <property type="term" value="C:cytosol"/>
    <property type="evidence" value="ECO:0007669"/>
    <property type="project" value="TreeGrafter"/>
</dbReference>
<evidence type="ECO:0000256" key="3">
    <source>
        <dbReference type="ARBA" id="ARBA00022722"/>
    </source>
</evidence>
<keyword evidence="3 6" id="KW-0540">Nuclease</keyword>
<comment type="subcellular location">
    <subcellularLocation>
        <location evidence="6">Cytoplasm</location>
    </subcellularLocation>
</comment>
<dbReference type="PANTHER" id="PTHR34137:SF1">
    <property type="entry name" value="EXODEOXYRIBONUCLEASE 7 SMALL SUBUNIT"/>
    <property type="match status" value="1"/>
</dbReference>
<evidence type="ECO:0000313" key="10">
    <source>
        <dbReference type="Proteomes" id="UP000285961"/>
    </source>
</evidence>
<dbReference type="Proteomes" id="UP000285961">
    <property type="component" value="Unassembled WGS sequence"/>
</dbReference>
<feature type="coiled-coil region" evidence="7">
    <location>
        <begin position="12"/>
        <end position="39"/>
    </location>
</feature>
<dbReference type="HAMAP" id="MF_00337">
    <property type="entry name" value="Exonuc_7_S"/>
    <property type="match status" value="1"/>
</dbReference>
<keyword evidence="7" id="KW-0175">Coiled coil</keyword>
<dbReference type="GO" id="GO:0009318">
    <property type="term" value="C:exodeoxyribonuclease VII complex"/>
    <property type="evidence" value="ECO:0007669"/>
    <property type="project" value="UniProtKB-UniRule"/>
</dbReference>
<evidence type="ECO:0000256" key="4">
    <source>
        <dbReference type="ARBA" id="ARBA00022801"/>
    </source>
</evidence>
<feature type="compositionally biased region" description="Basic and acidic residues" evidence="8">
    <location>
        <begin position="61"/>
        <end position="72"/>
    </location>
</feature>
<organism evidence="9 10">
    <name type="scientific">Candidatus Abyssobacteria bacterium SURF_17</name>
    <dbReference type="NCBI Taxonomy" id="2093361"/>
    <lineage>
        <taxon>Bacteria</taxon>
        <taxon>Pseudomonadati</taxon>
        <taxon>Candidatus Hydrogenedentota</taxon>
        <taxon>Candidatus Abyssobacteria</taxon>
    </lineage>
</organism>
<evidence type="ECO:0000256" key="5">
    <source>
        <dbReference type="ARBA" id="ARBA00022839"/>
    </source>
</evidence>
<evidence type="ECO:0000256" key="8">
    <source>
        <dbReference type="SAM" id="MobiDB-lite"/>
    </source>
</evidence>
<evidence type="ECO:0000256" key="7">
    <source>
        <dbReference type="SAM" id="Coils"/>
    </source>
</evidence>
<evidence type="ECO:0000313" key="9">
    <source>
        <dbReference type="EMBL" id="RJP73532.1"/>
    </source>
</evidence>
<dbReference type="Gene3D" id="1.10.287.1040">
    <property type="entry name" value="Exonuclease VII, small subunit"/>
    <property type="match status" value="1"/>
</dbReference>